<proteinExistence type="predicted"/>
<dbReference type="Gene3D" id="3.40.50.150">
    <property type="entry name" value="Vaccinia Virus protein VP39"/>
    <property type="match status" value="1"/>
</dbReference>
<dbReference type="CDD" id="cd02440">
    <property type="entry name" value="AdoMet_MTases"/>
    <property type="match status" value="1"/>
</dbReference>
<dbReference type="PANTHER" id="PTHR47816:SF4">
    <property type="entry name" value="RIBOSOMAL RNA SMALL SUBUNIT METHYLTRANSFERASE C"/>
    <property type="match status" value="1"/>
</dbReference>
<dbReference type="InterPro" id="IPR002052">
    <property type="entry name" value="DNA_methylase_N6_adenine_CS"/>
</dbReference>
<keyword evidence="1" id="KW-0963">Cytoplasm</keyword>
<dbReference type="PROSITE" id="PS00092">
    <property type="entry name" value="N6_MTASE"/>
    <property type="match status" value="1"/>
</dbReference>
<gene>
    <name evidence="8" type="ORF">CSPHI_05835</name>
</gene>
<dbReference type="Pfam" id="PF23186">
    <property type="entry name" value="DUF7059"/>
    <property type="match status" value="1"/>
</dbReference>
<keyword evidence="9" id="KW-1185">Reference proteome</keyword>
<evidence type="ECO:0000256" key="3">
    <source>
        <dbReference type="ARBA" id="ARBA00022603"/>
    </source>
</evidence>
<organism evidence="8 9">
    <name type="scientific">Corynebacterium sphenisci DSM 44792</name>
    <dbReference type="NCBI Taxonomy" id="1437874"/>
    <lineage>
        <taxon>Bacteria</taxon>
        <taxon>Bacillati</taxon>
        <taxon>Actinomycetota</taxon>
        <taxon>Actinomycetes</taxon>
        <taxon>Mycobacteriales</taxon>
        <taxon>Corynebacteriaceae</taxon>
        <taxon>Corynebacterium</taxon>
    </lineage>
</organism>
<evidence type="ECO:0000313" key="9">
    <source>
        <dbReference type="Proteomes" id="UP000185469"/>
    </source>
</evidence>
<dbReference type="GO" id="GO:0003676">
    <property type="term" value="F:nucleic acid binding"/>
    <property type="evidence" value="ECO:0007669"/>
    <property type="project" value="InterPro"/>
</dbReference>
<sequence length="515" mass="53228">MRLLVDLAPELAARLRAIGYTSAGLAGLLGAAGLAALDRAEPAAVARAVDRAAAGGAAPELVAAVRGLILEQPADLAGALGAGLRDRLLDAGLLEARPGGQRARVDLRPVRIAGAERLVLSDRDASMRPRVPGREHVPGVGRASRSLLDITPVDPVGSVLDLGAGCGVQALGQLGAGTLTLTDVSERANLLARATMAANGRADAEVLAGGWFDPVAGRRFDRIVANPPFVVGPATVGHVYRDSGLDLDGATETLLSGVAGHLTDSGSAHLLGSWVHPAEGDWAARVASWVPAEGAAAWVVQRDAVDPAAYVGTWLRDEGVDPRSAEGRRRSREWLDHLAGAGVAAVGFGYVTVHRIDGPSTVTCEEAAQPMAGAFRGEAVEHRLRERWLAEAGAEGVAAARFRLRPGVALERVGLADAEAGQGFAPAALRLTRTDGPRWSHDIDEPVAALLGALHPQAPLRLTVELLHGFGAFGEADPEAVLAAAVPVVADLVRHGMVLPEELLAPAAGPPTREE</sequence>
<evidence type="ECO:0000259" key="5">
    <source>
        <dbReference type="Pfam" id="PF05175"/>
    </source>
</evidence>
<dbReference type="GO" id="GO:0032259">
    <property type="term" value="P:methylation"/>
    <property type="evidence" value="ECO:0007669"/>
    <property type="project" value="UniProtKB-KW"/>
</dbReference>
<feature type="domain" description="DUF7782" evidence="7">
    <location>
        <begin position="384"/>
        <end position="500"/>
    </location>
</feature>
<feature type="domain" description="DUF7059" evidence="6">
    <location>
        <begin position="17"/>
        <end position="103"/>
    </location>
</feature>
<dbReference type="InterPro" id="IPR046977">
    <property type="entry name" value="RsmC/RlmG"/>
</dbReference>
<dbReference type="InterPro" id="IPR029063">
    <property type="entry name" value="SAM-dependent_MTases_sf"/>
</dbReference>
<evidence type="ECO:0000313" key="8">
    <source>
        <dbReference type="EMBL" id="APT90642.1"/>
    </source>
</evidence>
<evidence type="ECO:0000259" key="7">
    <source>
        <dbReference type="Pfam" id="PF25004"/>
    </source>
</evidence>
<dbReference type="InterPro" id="IPR055487">
    <property type="entry name" value="DUF7059"/>
</dbReference>
<dbReference type="Proteomes" id="UP000185469">
    <property type="component" value="Chromosome"/>
</dbReference>
<dbReference type="EMBL" id="CP009248">
    <property type="protein sequence ID" value="APT90642.1"/>
    <property type="molecule type" value="Genomic_DNA"/>
</dbReference>
<dbReference type="InterPro" id="IPR007848">
    <property type="entry name" value="Small_mtfrase_dom"/>
</dbReference>
<dbReference type="Pfam" id="PF05175">
    <property type="entry name" value="MTS"/>
    <property type="match status" value="1"/>
</dbReference>
<evidence type="ECO:0000256" key="2">
    <source>
        <dbReference type="ARBA" id="ARBA00022552"/>
    </source>
</evidence>
<accession>A0A1L7CXV7</accession>
<dbReference type="GO" id="GO:0008170">
    <property type="term" value="F:N-methyltransferase activity"/>
    <property type="evidence" value="ECO:0007669"/>
    <property type="project" value="UniProtKB-ARBA"/>
</dbReference>
<keyword evidence="4" id="KW-0808">Transferase</keyword>
<dbReference type="GO" id="GO:0006364">
    <property type="term" value="P:rRNA processing"/>
    <property type="evidence" value="ECO:0007669"/>
    <property type="project" value="UniProtKB-KW"/>
</dbReference>
<evidence type="ECO:0000256" key="4">
    <source>
        <dbReference type="ARBA" id="ARBA00022679"/>
    </source>
</evidence>
<feature type="domain" description="Methyltransferase small" evidence="5">
    <location>
        <begin position="142"/>
        <end position="239"/>
    </location>
</feature>
<dbReference type="InterPro" id="IPR056684">
    <property type="entry name" value="DUF7782"/>
</dbReference>
<dbReference type="KEGG" id="csph:CSPHI_05835"/>
<name>A0A1L7CXV7_9CORY</name>
<evidence type="ECO:0000259" key="6">
    <source>
        <dbReference type="Pfam" id="PF23186"/>
    </source>
</evidence>
<reference evidence="8 9" key="1">
    <citation type="submission" date="2014-08" db="EMBL/GenBank/DDBJ databases">
        <title>Complete genome sequence of Corynebacterium sphenisci CECT 5990(T) (=DSM 44792(T)), isolated from healthy wild penguins.</title>
        <authorList>
            <person name="Ruckert C."/>
            <person name="Albersmeier A."/>
            <person name="Winkler A."/>
            <person name="Kalinowski J."/>
        </authorList>
    </citation>
    <scope>NUCLEOTIDE SEQUENCE [LARGE SCALE GENOMIC DNA]</scope>
    <source>
        <strain evidence="8 9">DSM 44792</strain>
    </source>
</reference>
<keyword evidence="3" id="KW-0489">Methyltransferase</keyword>
<dbReference type="SUPFAM" id="SSF53335">
    <property type="entry name" value="S-adenosyl-L-methionine-dependent methyltransferases"/>
    <property type="match status" value="1"/>
</dbReference>
<dbReference type="AlphaFoldDB" id="A0A1L7CXV7"/>
<keyword evidence="2" id="KW-0698">rRNA processing</keyword>
<dbReference type="STRING" id="1437874.CSPHI_05835"/>
<evidence type="ECO:0000256" key="1">
    <source>
        <dbReference type="ARBA" id="ARBA00022490"/>
    </source>
</evidence>
<dbReference type="PANTHER" id="PTHR47816">
    <property type="entry name" value="RIBOSOMAL RNA SMALL SUBUNIT METHYLTRANSFERASE C"/>
    <property type="match status" value="1"/>
</dbReference>
<protein>
    <submittedName>
        <fullName evidence="8">Uncharacterized protein</fullName>
    </submittedName>
</protein>
<dbReference type="Pfam" id="PF25004">
    <property type="entry name" value="DUF7782"/>
    <property type="match status" value="1"/>
</dbReference>
<dbReference type="GO" id="GO:0008757">
    <property type="term" value="F:S-adenosylmethionine-dependent methyltransferase activity"/>
    <property type="evidence" value="ECO:0007669"/>
    <property type="project" value="InterPro"/>
</dbReference>